<gene>
    <name evidence="2" type="ORF">MKW98_024625</name>
</gene>
<dbReference type="AlphaFoldDB" id="A0AAD4S1Y7"/>
<evidence type="ECO:0000256" key="1">
    <source>
        <dbReference type="SAM" id="Phobius"/>
    </source>
</evidence>
<feature type="transmembrane region" description="Helical" evidence="1">
    <location>
        <begin position="40"/>
        <end position="61"/>
    </location>
</feature>
<protein>
    <submittedName>
        <fullName evidence="2">Uncharacterized protein</fullName>
    </submittedName>
</protein>
<evidence type="ECO:0000313" key="2">
    <source>
        <dbReference type="EMBL" id="KAI3854202.1"/>
    </source>
</evidence>
<proteinExistence type="predicted"/>
<keyword evidence="1" id="KW-1133">Transmembrane helix</keyword>
<keyword evidence="1" id="KW-0472">Membrane</keyword>
<comment type="caution">
    <text evidence="2">The sequence shown here is derived from an EMBL/GenBank/DDBJ whole genome shotgun (WGS) entry which is preliminary data.</text>
</comment>
<dbReference type="Proteomes" id="UP001202328">
    <property type="component" value="Unassembled WGS sequence"/>
</dbReference>
<organism evidence="2 3">
    <name type="scientific">Papaver atlanticum</name>
    <dbReference type="NCBI Taxonomy" id="357466"/>
    <lineage>
        <taxon>Eukaryota</taxon>
        <taxon>Viridiplantae</taxon>
        <taxon>Streptophyta</taxon>
        <taxon>Embryophyta</taxon>
        <taxon>Tracheophyta</taxon>
        <taxon>Spermatophyta</taxon>
        <taxon>Magnoliopsida</taxon>
        <taxon>Ranunculales</taxon>
        <taxon>Papaveraceae</taxon>
        <taxon>Papaveroideae</taxon>
        <taxon>Papaver</taxon>
    </lineage>
</organism>
<sequence length="170" mass="18577">MDLAGFFSMLRTNGSCKGKVEDLAVVGGDFSFLARDGGSAYVGMWVSIGVVGGGLLIMLLLPTLMPPDARTQELINEKLKKAEDLGEQGMVDEAQKTLEEAEALKKLSARQDPGLDSSKYIAADVRILVVRRLVIVLDLKTKTTSPSEVTFRSFALKKFFMAGLTVQYRR</sequence>
<keyword evidence="1" id="KW-0812">Transmembrane</keyword>
<name>A0AAD4S1Y7_9MAGN</name>
<keyword evidence="3" id="KW-1185">Reference proteome</keyword>
<evidence type="ECO:0000313" key="3">
    <source>
        <dbReference type="Proteomes" id="UP001202328"/>
    </source>
</evidence>
<accession>A0AAD4S1Y7</accession>
<dbReference type="EMBL" id="JAJJMB010015449">
    <property type="protein sequence ID" value="KAI3854202.1"/>
    <property type="molecule type" value="Genomic_DNA"/>
</dbReference>
<reference evidence="2" key="1">
    <citation type="submission" date="2022-04" db="EMBL/GenBank/DDBJ databases">
        <title>A functionally conserved STORR gene fusion in Papaver species that diverged 16.8 million years ago.</title>
        <authorList>
            <person name="Catania T."/>
        </authorList>
    </citation>
    <scope>NUCLEOTIDE SEQUENCE</scope>
    <source>
        <strain evidence="2">S-188037</strain>
    </source>
</reference>